<keyword evidence="1" id="KW-0812">Transmembrane</keyword>
<evidence type="ECO:0000256" key="1">
    <source>
        <dbReference type="SAM" id="Phobius"/>
    </source>
</evidence>
<keyword evidence="1" id="KW-0472">Membrane</keyword>
<dbReference type="Gramene" id="novel_model_6659_5bd9a17a.9.5bd9b13c">
    <property type="protein sequence ID" value="cds.novel_model_6659_5bd9a17a.9.5bd9b13c"/>
    <property type="gene ID" value="novel_gene_3508_5bd9a17a"/>
</dbReference>
<proteinExistence type="predicted"/>
<dbReference type="AlphaFoldDB" id="A0A803R9D3"/>
<dbReference type="Proteomes" id="UP000596661">
    <property type="component" value="Unassembled WGS sequence"/>
</dbReference>
<name>A0A803R9D3_CANSA</name>
<evidence type="ECO:0000313" key="2">
    <source>
        <dbReference type="EnsemblPlants" id="cds.novel_model_6659_5bd9a17a.9.5bd9b13c"/>
    </source>
</evidence>
<organism evidence="2 3">
    <name type="scientific">Cannabis sativa</name>
    <name type="common">Hemp</name>
    <name type="synonym">Marijuana</name>
    <dbReference type="NCBI Taxonomy" id="3483"/>
    <lineage>
        <taxon>Eukaryota</taxon>
        <taxon>Viridiplantae</taxon>
        <taxon>Streptophyta</taxon>
        <taxon>Embryophyta</taxon>
        <taxon>Tracheophyta</taxon>
        <taxon>Spermatophyta</taxon>
        <taxon>Magnoliopsida</taxon>
        <taxon>eudicotyledons</taxon>
        <taxon>Gunneridae</taxon>
        <taxon>Pentapetalae</taxon>
        <taxon>rosids</taxon>
        <taxon>fabids</taxon>
        <taxon>Rosales</taxon>
        <taxon>Cannabaceae</taxon>
        <taxon>Cannabis</taxon>
    </lineage>
</organism>
<dbReference type="EnsemblPlants" id="novel_model_6659_5bd9a17a.9.5bd9b13c">
    <property type="protein sequence ID" value="cds.novel_model_6659_5bd9a17a.9.5bd9b13c"/>
    <property type="gene ID" value="novel_gene_3508_5bd9a17a"/>
</dbReference>
<reference evidence="2" key="1">
    <citation type="submission" date="2021-03" db="UniProtKB">
        <authorList>
            <consortium name="EnsemblPlants"/>
        </authorList>
    </citation>
    <scope>IDENTIFICATION</scope>
</reference>
<keyword evidence="3" id="KW-1185">Reference proteome</keyword>
<evidence type="ECO:0000313" key="3">
    <source>
        <dbReference type="Proteomes" id="UP000596661"/>
    </source>
</evidence>
<feature type="transmembrane region" description="Helical" evidence="1">
    <location>
        <begin position="66"/>
        <end position="85"/>
    </location>
</feature>
<keyword evidence="1" id="KW-1133">Transmembrane helix</keyword>
<protein>
    <submittedName>
        <fullName evidence="2">Uncharacterized protein</fullName>
    </submittedName>
</protein>
<sequence>MAAALPSLGLGVHFNNSCSSRNFTIPLSTGALAKGFGTNHYYIIPKKRYANIICCCVDFVKKKHKLLFFLVFVEKGFIEFVLTLVY</sequence>
<dbReference type="EMBL" id="UZAU01000783">
    <property type="status" value="NOT_ANNOTATED_CDS"/>
    <property type="molecule type" value="Genomic_DNA"/>
</dbReference>
<accession>A0A803R9D3</accession>